<gene>
    <name evidence="3" type="ORF">FA13DRAFT_1799693</name>
</gene>
<feature type="region of interest" description="Disordered" evidence="1">
    <location>
        <begin position="84"/>
        <end position="150"/>
    </location>
</feature>
<feature type="signal peptide" evidence="2">
    <location>
        <begin position="1"/>
        <end position="23"/>
    </location>
</feature>
<proteinExistence type="predicted"/>
<accession>A0A4Y7SIG2</accession>
<name>A0A4Y7SIG2_COPMI</name>
<comment type="caution">
    <text evidence="3">The sequence shown here is derived from an EMBL/GenBank/DDBJ whole genome shotgun (WGS) entry which is preliminary data.</text>
</comment>
<dbReference type="Proteomes" id="UP000298030">
    <property type="component" value="Unassembled WGS sequence"/>
</dbReference>
<feature type="compositionally biased region" description="Basic and acidic residues" evidence="1">
    <location>
        <begin position="115"/>
        <end position="126"/>
    </location>
</feature>
<reference evidence="3 4" key="1">
    <citation type="journal article" date="2019" name="Nat. Ecol. Evol.">
        <title>Megaphylogeny resolves global patterns of mushroom evolution.</title>
        <authorList>
            <person name="Varga T."/>
            <person name="Krizsan K."/>
            <person name="Foldi C."/>
            <person name="Dima B."/>
            <person name="Sanchez-Garcia M."/>
            <person name="Sanchez-Ramirez S."/>
            <person name="Szollosi G.J."/>
            <person name="Szarkandi J.G."/>
            <person name="Papp V."/>
            <person name="Albert L."/>
            <person name="Andreopoulos W."/>
            <person name="Angelini C."/>
            <person name="Antonin V."/>
            <person name="Barry K.W."/>
            <person name="Bougher N.L."/>
            <person name="Buchanan P."/>
            <person name="Buyck B."/>
            <person name="Bense V."/>
            <person name="Catcheside P."/>
            <person name="Chovatia M."/>
            <person name="Cooper J."/>
            <person name="Damon W."/>
            <person name="Desjardin D."/>
            <person name="Finy P."/>
            <person name="Geml J."/>
            <person name="Haridas S."/>
            <person name="Hughes K."/>
            <person name="Justo A."/>
            <person name="Karasinski D."/>
            <person name="Kautmanova I."/>
            <person name="Kiss B."/>
            <person name="Kocsube S."/>
            <person name="Kotiranta H."/>
            <person name="LaButti K.M."/>
            <person name="Lechner B.E."/>
            <person name="Liimatainen K."/>
            <person name="Lipzen A."/>
            <person name="Lukacs Z."/>
            <person name="Mihaltcheva S."/>
            <person name="Morgado L.N."/>
            <person name="Niskanen T."/>
            <person name="Noordeloos M.E."/>
            <person name="Ohm R.A."/>
            <person name="Ortiz-Santana B."/>
            <person name="Ovrebo C."/>
            <person name="Racz N."/>
            <person name="Riley R."/>
            <person name="Savchenko A."/>
            <person name="Shiryaev A."/>
            <person name="Soop K."/>
            <person name="Spirin V."/>
            <person name="Szebenyi C."/>
            <person name="Tomsovsky M."/>
            <person name="Tulloss R.E."/>
            <person name="Uehling J."/>
            <person name="Grigoriev I.V."/>
            <person name="Vagvolgyi C."/>
            <person name="Papp T."/>
            <person name="Martin F.M."/>
            <person name="Miettinen O."/>
            <person name="Hibbett D.S."/>
            <person name="Nagy L.G."/>
        </authorList>
    </citation>
    <scope>NUCLEOTIDE SEQUENCE [LARGE SCALE GENOMIC DNA]</scope>
    <source>
        <strain evidence="3 4">FP101781</strain>
    </source>
</reference>
<feature type="compositionally biased region" description="Basic and acidic residues" evidence="1">
    <location>
        <begin position="88"/>
        <end position="98"/>
    </location>
</feature>
<dbReference type="EMBL" id="QPFP01000107">
    <property type="protein sequence ID" value="TEB21552.1"/>
    <property type="molecule type" value="Genomic_DNA"/>
</dbReference>
<evidence type="ECO:0000256" key="2">
    <source>
        <dbReference type="SAM" id="SignalP"/>
    </source>
</evidence>
<protein>
    <submittedName>
        <fullName evidence="3">Uncharacterized protein</fullName>
    </submittedName>
</protein>
<organism evidence="3 4">
    <name type="scientific">Coprinellus micaceus</name>
    <name type="common">Glistening ink-cap mushroom</name>
    <name type="synonym">Coprinus micaceus</name>
    <dbReference type="NCBI Taxonomy" id="71717"/>
    <lineage>
        <taxon>Eukaryota</taxon>
        <taxon>Fungi</taxon>
        <taxon>Dikarya</taxon>
        <taxon>Basidiomycota</taxon>
        <taxon>Agaricomycotina</taxon>
        <taxon>Agaricomycetes</taxon>
        <taxon>Agaricomycetidae</taxon>
        <taxon>Agaricales</taxon>
        <taxon>Agaricineae</taxon>
        <taxon>Psathyrellaceae</taxon>
        <taxon>Coprinellus</taxon>
    </lineage>
</organism>
<evidence type="ECO:0000256" key="1">
    <source>
        <dbReference type="SAM" id="MobiDB-lite"/>
    </source>
</evidence>
<sequence>MNPNTPSLSRILALFNLLELELAYIRAVIEAGRVICDECAPPGVSTEEFDTESEHREPSPALTIVRSTAAVAVALADVLGLSLTTAPREGESQQRGEQDPDDEDKGNEGDDVDDVDNKEQEQHEVEDAGYNDQGNDADDGEDGKETQVPQEDENYADLKNREDDAVAPTLTAHFLTNIPSTSMTTSDHSRDHSSPFDEEALNEYLRGEEINENDYHYEYDNEYYEYEEHSQWQQYSSDEYEEQEDGTVRENPWSRRAQRNIFGGQTYAEWAD</sequence>
<dbReference type="AlphaFoldDB" id="A0A4Y7SIG2"/>
<keyword evidence="4" id="KW-1185">Reference proteome</keyword>
<evidence type="ECO:0000313" key="3">
    <source>
        <dbReference type="EMBL" id="TEB21552.1"/>
    </source>
</evidence>
<feature type="compositionally biased region" description="Acidic residues" evidence="1">
    <location>
        <begin position="99"/>
        <end position="114"/>
    </location>
</feature>
<keyword evidence="2" id="KW-0732">Signal</keyword>
<feature type="chain" id="PRO_5021432931" evidence="2">
    <location>
        <begin position="24"/>
        <end position="272"/>
    </location>
</feature>
<evidence type="ECO:0000313" key="4">
    <source>
        <dbReference type="Proteomes" id="UP000298030"/>
    </source>
</evidence>
<feature type="region of interest" description="Disordered" evidence="1">
    <location>
        <begin position="228"/>
        <end position="258"/>
    </location>
</feature>